<comment type="caution">
    <text evidence="1">The sequence shown here is derived from an EMBL/GenBank/DDBJ whole genome shotgun (WGS) entry which is preliminary data.</text>
</comment>
<gene>
    <name evidence="1" type="ORF">HMPREF3187_00896</name>
</gene>
<name>A0A133XZK6_9LACT</name>
<evidence type="ECO:0000313" key="1">
    <source>
        <dbReference type="EMBL" id="KXB36386.1"/>
    </source>
</evidence>
<sequence>MGISFERRKDVALRIKKQKNRLPLDKFEEEAVNVPSAIKL</sequence>
<proteinExistence type="predicted"/>
<dbReference type="EMBL" id="LSCQ01000043">
    <property type="protein sequence ID" value="KXB36386.1"/>
    <property type="molecule type" value="Genomic_DNA"/>
</dbReference>
<dbReference type="AlphaFoldDB" id="A0A133XZK6"/>
<organism evidence="1 2">
    <name type="scientific">Aerococcus christensenii</name>
    <dbReference type="NCBI Taxonomy" id="87541"/>
    <lineage>
        <taxon>Bacteria</taxon>
        <taxon>Bacillati</taxon>
        <taxon>Bacillota</taxon>
        <taxon>Bacilli</taxon>
        <taxon>Lactobacillales</taxon>
        <taxon>Aerococcaceae</taxon>
        <taxon>Aerococcus</taxon>
    </lineage>
</organism>
<evidence type="ECO:0000313" key="2">
    <source>
        <dbReference type="Proteomes" id="UP000070422"/>
    </source>
</evidence>
<dbReference type="Proteomes" id="UP000070422">
    <property type="component" value="Unassembled WGS sequence"/>
</dbReference>
<protein>
    <submittedName>
        <fullName evidence="1">Uncharacterized protein</fullName>
    </submittedName>
</protein>
<accession>A0A133XZK6</accession>
<reference evidence="1 2" key="1">
    <citation type="submission" date="2016-01" db="EMBL/GenBank/DDBJ databases">
        <authorList>
            <person name="Oliw E.H."/>
        </authorList>
    </citation>
    <scope>NUCLEOTIDE SEQUENCE [LARGE SCALE GENOMIC DNA]</scope>
    <source>
        <strain evidence="1 2">KA00635</strain>
    </source>
</reference>